<evidence type="ECO:0000313" key="2">
    <source>
        <dbReference type="Proteomes" id="UP000238164"/>
    </source>
</evidence>
<dbReference type="KEGG" id="mgg:MPLG2_1290"/>
<gene>
    <name evidence="1" type="ORF">MPLG2_1290</name>
</gene>
<dbReference type="RefSeq" id="WP_231935853.1">
    <property type="nucleotide sequence ID" value="NZ_BAAAGO010000018.1"/>
</dbReference>
<proteinExistence type="predicted"/>
<protein>
    <submittedName>
        <fullName evidence="1">Ribonuclease VapC29</fullName>
        <ecNumber evidence="1">3.1.-.-</ecNumber>
    </submittedName>
</protein>
<dbReference type="AlphaFoldDB" id="A0A2N9JG21"/>
<reference evidence="1 2" key="1">
    <citation type="submission" date="2018-02" db="EMBL/GenBank/DDBJ databases">
        <authorList>
            <person name="Cohen D.B."/>
            <person name="Kent A.D."/>
        </authorList>
    </citation>
    <scope>NUCLEOTIDE SEQUENCE [LARGE SCALE GENOMIC DNA]</scope>
    <source>
        <strain evidence="1">1</strain>
    </source>
</reference>
<accession>A0A2N9JG21</accession>
<keyword evidence="2" id="KW-1185">Reference proteome</keyword>
<dbReference type="EC" id="3.1.-.-" evidence="1"/>
<name>A0A2N9JG21_9ACTN</name>
<sequence length="62" mass="6612">MQFWPDALSYADLAVGHIVGHRPVTDAYLAGVALSRGGRLATLDTALSEALSHAVLLIPQQR</sequence>
<keyword evidence="1" id="KW-0378">Hydrolase</keyword>
<dbReference type="EMBL" id="LT985188">
    <property type="protein sequence ID" value="SPD86326.1"/>
    <property type="molecule type" value="Genomic_DNA"/>
</dbReference>
<evidence type="ECO:0000313" key="1">
    <source>
        <dbReference type="EMBL" id="SPD86326.1"/>
    </source>
</evidence>
<dbReference type="Proteomes" id="UP000238164">
    <property type="component" value="Chromosome 1"/>
</dbReference>
<dbReference type="GO" id="GO:0016787">
    <property type="term" value="F:hydrolase activity"/>
    <property type="evidence" value="ECO:0007669"/>
    <property type="project" value="UniProtKB-KW"/>
</dbReference>
<organism evidence="1 2">
    <name type="scientific">Micropruina glycogenica</name>
    <dbReference type="NCBI Taxonomy" id="75385"/>
    <lineage>
        <taxon>Bacteria</taxon>
        <taxon>Bacillati</taxon>
        <taxon>Actinomycetota</taxon>
        <taxon>Actinomycetes</taxon>
        <taxon>Propionibacteriales</taxon>
        <taxon>Nocardioidaceae</taxon>
        <taxon>Micropruina</taxon>
    </lineage>
</organism>